<dbReference type="Proteomes" id="UP001138500">
    <property type="component" value="Unassembled WGS sequence"/>
</dbReference>
<gene>
    <name evidence="1" type="ORF">Tdes44962_MAKER03272</name>
</gene>
<sequence>MSSTLTSSADTAKKAKALVQIATAVCNVQGIAHKITNFSKAVFGEQDTEAAISAKKQEQARK</sequence>
<comment type="caution">
    <text evidence="1">The sequence shown here is derived from an EMBL/GenBank/DDBJ whole genome shotgun (WGS) entry which is preliminary data.</text>
</comment>
<name>A0A9W7W1Z9_9PEZI</name>
<organism evidence="1 2">
    <name type="scientific">Teratosphaeria destructans</name>
    <dbReference type="NCBI Taxonomy" id="418781"/>
    <lineage>
        <taxon>Eukaryota</taxon>
        <taxon>Fungi</taxon>
        <taxon>Dikarya</taxon>
        <taxon>Ascomycota</taxon>
        <taxon>Pezizomycotina</taxon>
        <taxon>Dothideomycetes</taxon>
        <taxon>Dothideomycetidae</taxon>
        <taxon>Mycosphaerellales</taxon>
        <taxon>Teratosphaeriaceae</taxon>
        <taxon>Teratosphaeria</taxon>
    </lineage>
</organism>
<protein>
    <submittedName>
        <fullName evidence="1">Uncharacterized protein</fullName>
    </submittedName>
</protein>
<reference evidence="1 2" key="1">
    <citation type="journal article" date="2018" name="IMA Fungus">
        <title>IMA Genome-F 10: Nine draft genome sequences of Claviceps purpurea s.lat., including C. arundinis, C. humidiphila, and C. cf. spartinae, pseudomolecules for the pitch canker pathogen Fusarium circinatum, draft genome of Davidsoniella eucalypti, Grosmannia galeiformis, Quambalaria eucalypti, and Teratosphaeria destructans.</title>
        <authorList>
            <person name="Wingfield B.D."/>
            <person name="Liu M."/>
            <person name="Nguyen H.D."/>
            <person name="Lane F.A."/>
            <person name="Morgan S.W."/>
            <person name="De Vos L."/>
            <person name="Wilken P.M."/>
            <person name="Duong T.A."/>
            <person name="Aylward J."/>
            <person name="Coetzee M.P."/>
            <person name="Dadej K."/>
            <person name="De Beer Z.W."/>
            <person name="Findlay W."/>
            <person name="Havenga M."/>
            <person name="Kolarik M."/>
            <person name="Menzies J.G."/>
            <person name="Naidoo K."/>
            <person name="Pochopski O."/>
            <person name="Shoukouhi P."/>
            <person name="Santana Q.C."/>
            <person name="Seifert K.A."/>
            <person name="Soal N."/>
            <person name="Steenkamp E.T."/>
            <person name="Tatham C.T."/>
            <person name="van der Nest M.A."/>
            <person name="Wingfield M.J."/>
        </authorList>
    </citation>
    <scope>NUCLEOTIDE SEQUENCE [LARGE SCALE GENOMIC DNA]</scope>
    <source>
        <strain evidence="1">CMW44962</strain>
    </source>
</reference>
<dbReference type="AlphaFoldDB" id="A0A9W7W1Z9"/>
<evidence type="ECO:0000313" key="2">
    <source>
        <dbReference type="Proteomes" id="UP001138500"/>
    </source>
</evidence>
<evidence type="ECO:0000313" key="1">
    <source>
        <dbReference type="EMBL" id="KAH9826885.1"/>
    </source>
</evidence>
<accession>A0A9W7W1Z9</accession>
<dbReference type="EMBL" id="RIBY02001945">
    <property type="protein sequence ID" value="KAH9826885.1"/>
    <property type="molecule type" value="Genomic_DNA"/>
</dbReference>
<proteinExistence type="predicted"/>
<reference evidence="1 2" key="2">
    <citation type="journal article" date="2021" name="Curr. Genet.">
        <title>Genetic response to nitrogen starvation in the aggressive Eucalyptus foliar pathogen Teratosphaeria destructans.</title>
        <authorList>
            <person name="Havenga M."/>
            <person name="Wingfield B.D."/>
            <person name="Wingfield M.J."/>
            <person name="Dreyer L.L."/>
            <person name="Roets F."/>
            <person name="Aylward J."/>
        </authorList>
    </citation>
    <scope>NUCLEOTIDE SEQUENCE [LARGE SCALE GENOMIC DNA]</scope>
    <source>
        <strain evidence="1">CMW44962</strain>
    </source>
</reference>
<keyword evidence="2" id="KW-1185">Reference proteome</keyword>